<comment type="similarity">
    <text evidence="1">Belongs to the peptidase S45 family.</text>
</comment>
<feature type="binding site" evidence="5">
    <location>
        <position position="336"/>
    </location>
    <ligand>
        <name>Ca(2+)</name>
        <dbReference type="ChEBI" id="CHEBI:29108"/>
    </ligand>
</feature>
<name>A0A934TNH1_9RHOB</name>
<dbReference type="InterPro" id="IPR002692">
    <property type="entry name" value="S45"/>
</dbReference>
<gene>
    <name evidence="6" type="ORF">CCR87_16425</name>
</gene>
<feature type="active site" description="Nucleophile" evidence="4">
    <location>
        <position position="261"/>
    </location>
</feature>
<dbReference type="InterPro" id="IPR023343">
    <property type="entry name" value="Penicillin_amidase_dom1"/>
</dbReference>
<dbReference type="CDD" id="cd03747">
    <property type="entry name" value="Ntn_PGA_like"/>
    <property type="match status" value="1"/>
</dbReference>
<dbReference type="RefSeq" id="WP_201158663.1">
    <property type="nucleotide sequence ID" value="NZ_NHSD01000331.1"/>
</dbReference>
<reference evidence="6" key="2">
    <citation type="journal article" date="2020" name="Microorganisms">
        <title>Osmotic Adaptation and Compatible Solute Biosynthesis of Phototrophic Bacteria as Revealed from Genome Analyses.</title>
        <authorList>
            <person name="Imhoff J.F."/>
            <person name="Rahn T."/>
            <person name="Kunzel S."/>
            <person name="Keller A."/>
            <person name="Neulinger S.C."/>
        </authorList>
    </citation>
    <scope>NUCLEOTIDE SEQUENCE</scope>
    <source>
        <strain evidence="6">LMG 28126</strain>
    </source>
</reference>
<dbReference type="InterPro" id="IPR043147">
    <property type="entry name" value="Penicillin_amidase_A-knob"/>
</dbReference>
<evidence type="ECO:0000256" key="2">
    <source>
        <dbReference type="ARBA" id="ARBA00022801"/>
    </source>
</evidence>
<dbReference type="Gene3D" id="1.10.439.10">
    <property type="entry name" value="Penicillin Amidohydrolase, domain 1"/>
    <property type="match status" value="1"/>
</dbReference>
<evidence type="ECO:0000256" key="5">
    <source>
        <dbReference type="PIRSR" id="PIRSR001227-2"/>
    </source>
</evidence>
<dbReference type="InterPro" id="IPR014395">
    <property type="entry name" value="Pen/GL7ACA/AHL_acylase"/>
</dbReference>
<dbReference type="GO" id="GO:0017000">
    <property type="term" value="P:antibiotic biosynthetic process"/>
    <property type="evidence" value="ECO:0007669"/>
    <property type="project" value="InterPro"/>
</dbReference>
<dbReference type="InterPro" id="IPR043146">
    <property type="entry name" value="Penicillin_amidase_N_B-knob"/>
</dbReference>
<organism evidence="6 7">
    <name type="scientific">Rhodobaculum claviforme</name>
    <dbReference type="NCBI Taxonomy" id="1549854"/>
    <lineage>
        <taxon>Bacteria</taxon>
        <taxon>Pseudomonadati</taxon>
        <taxon>Pseudomonadota</taxon>
        <taxon>Alphaproteobacteria</taxon>
        <taxon>Rhodobacterales</taxon>
        <taxon>Paracoccaceae</taxon>
        <taxon>Rhodobaculum</taxon>
    </lineage>
</organism>
<dbReference type="PANTHER" id="PTHR34218:SF4">
    <property type="entry name" value="ACYL-HOMOSERINE LACTONE ACYLASE QUIP"/>
    <property type="match status" value="1"/>
</dbReference>
<evidence type="ECO:0000256" key="4">
    <source>
        <dbReference type="PIRSR" id="PIRSR001227-1"/>
    </source>
</evidence>
<evidence type="ECO:0000313" key="7">
    <source>
        <dbReference type="Proteomes" id="UP000706333"/>
    </source>
</evidence>
<dbReference type="Gene3D" id="1.10.1400.10">
    <property type="match status" value="1"/>
</dbReference>
<dbReference type="AlphaFoldDB" id="A0A934TNH1"/>
<dbReference type="GO" id="GO:0046872">
    <property type="term" value="F:metal ion binding"/>
    <property type="evidence" value="ECO:0007669"/>
    <property type="project" value="UniProtKB-KW"/>
</dbReference>
<protein>
    <submittedName>
        <fullName evidence="6">Penicillin acylase family protein</fullName>
    </submittedName>
</protein>
<dbReference type="GO" id="GO:0016811">
    <property type="term" value="F:hydrolase activity, acting on carbon-nitrogen (but not peptide) bonds, in linear amides"/>
    <property type="evidence" value="ECO:0007669"/>
    <property type="project" value="InterPro"/>
</dbReference>
<keyword evidence="7" id="KW-1185">Reference proteome</keyword>
<dbReference type="Proteomes" id="UP000706333">
    <property type="component" value="Unassembled WGS sequence"/>
</dbReference>
<keyword evidence="5" id="KW-0479">Metal-binding</keyword>
<dbReference type="PIRSF" id="PIRSF001227">
    <property type="entry name" value="Pen_acylase"/>
    <property type="match status" value="1"/>
</dbReference>
<comment type="caution">
    <text evidence="6">The sequence shown here is derived from an EMBL/GenBank/DDBJ whole genome shotgun (WGS) entry which is preliminary data.</text>
</comment>
<reference evidence="6" key="1">
    <citation type="submission" date="2017-05" db="EMBL/GenBank/DDBJ databases">
        <authorList>
            <person name="Imhoff J.F."/>
            <person name="Rahn T."/>
            <person name="Kuenzel S."/>
            <person name="Neulinger S.C."/>
        </authorList>
    </citation>
    <scope>NUCLEOTIDE SEQUENCE</scope>
    <source>
        <strain evidence="6">LMG 28126</strain>
    </source>
</reference>
<dbReference type="SUPFAM" id="SSF56235">
    <property type="entry name" value="N-terminal nucleophile aminohydrolases (Ntn hydrolases)"/>
    <property type="match status" value="1"/>
</dbReference>
<proteinExistence type="inferred from homology"/>
<evidence type="ECO:0000313" key="6">
    <source>
        <dbReference type="EMBL" id="MBK5928899.1"/>
    </source>
</evidence>
<feature type="binding site" evidence="5">
    <location>
        <position position="333"/>
    </location>
    <ligand>
        <name>Ca(2+)</name>
        <dbReference type="ChEBI" id="CHEBI:29108"/>
    </ligand>
</feature>
<dbReference type="Gene3D" id="2.30.120.10">
    <property type="match status" value="1"/>
</dbReference>
<dbReference type="PANTHER" id="PTHR34218">
    <property type="entry name" value="PEPTIDASE S45 PENICILLIN AMIDASE"/>
    <property type="match status" value="1"/>
</dbReference>
<sequence length="819" mass="90267">MLLVLRWMIRIFLGLALLGAGAGVLGYHFLARSLPDYAATHRLDGLEAEVEIVRDTNNVPHIFAETDADVFFGLGFAHAQDRLWQMVLMRRTAQGRLSEMFGPRTLRTDELMRRLDLAGLARASVAAQDDDTRAALQAYARGVNAWIETVNREARGRGAPEFFVFPSEVALWQPADSLALIKLMGVQTASHLHREVLRARLSLVLDEDRVRDLMPDAPGAGVAALPEYSELFPDLRPDHSALDWARAPMSPMFPPPLGGASNAFAAAPSRSASGGTILANDPHLPFTAPTIWYLARLELTSGGVIGATIPGIPAVLSGRNAALGWGLTTAYLDDQDVHIEQLDPDTPGRYRTPDGWAEFDTRRTIVRVRDAPPLTLTLRWTDNGPVLPGHHADLGSITPPGHVASLAWTLLDGADTTMTAAMRLMRARSIDAALEAAALHVAPAQMLMLADRERIAMQLVGAMPRRDARHQSEGRMPTPGWRAENRWQGRLPFEANPGFVDPEGGLLGNTNNKPLSRPFPLHVSHDWGDSQRIRRWTRLMGDREVHTRDSFIEAQLDTVSEAARTLLPLVAGDLWFADEAAPAGTPERLRQRALALLADWNGEMNEHLPEPLIHAAWMRALQDRLIRDELGPLAASFTHVEPLFIERVFRDIDGASAWCNVRQSSRQESCAEIARLALDDALLWLSERFGNNPEGWRWGDAHQATHDHTALGEVRVLRHLVNIRQSTSGGDHTLNRGLTAGTGPDPFHNVHGAGYRGVYDFADPDSSVFITATGQSGHPLSRHYDDLGERWRRGDYIPMSLDPELARGGAVGITRLLPR</sequence>
<keyword evidence="2" id="KW-0378">Hydrolase</keyword>
<dbReference type="Pfam" id="PF01804">
    <property type="entry name" value="Penicil_amidase"/>
    <property type="match status" value="1"/>
</dbReference>
<dbReference type="EMBL" id="NHSD01000331">
    <property type="protein sequence ID" value="MBK5928899.1"/>
    <property type="molecule type" value="Genomic_DNA"/>
</dbReference>
<comment type="cofactor">
    <cofactor evidence="5">
        <name>Ca(2+)</name>
        <dbReference type="ChEBI" id="CHEBI:29108"/>
    </cofactor>
    <text evidence="5">Binds 1 Ca(2+) ion per dimer.</text>
</comment>
<evidence type="ECO:0000256" key="3">
    <source>
        <dbReference type="ARBA" id="ARBA00023145"/>
    </source>
</evidence>
<feature type="binding site" evidence="5">
    <location>
        <position position="195"/>
    </location>
    <ligand>
        <name>Ca(2+)</name>
        <dbReference type="ChEBI" id="CHEBI:29108"/>
    </ligand>
</feature>
<accession>A0A934TNH1</accession>
<evidence type="ECO:0000256" key="1">
    <source>
        <dbReference type="ARBA" id="ARBA00006586"/>
    </source>
</evidence>
<dbReference type="InterPro" id="IPR029055">
    <property type="entry name" value="Ntn_hydrolases_N"/>
</dbReference>
<keyword evidence="3" id="KW-0865">Zymogen</keyword>
<dbReference type="Gene3D" id="3.60.20.10">
    <property type="entry name" value="Glutamine Phosphoribosylpyrophosphate, subunit 1, domain 1"/>
    <property type="match status" value="1"/>
</dbReference>
<keyword evidence="5" id="KW-0106">Calcium</keyword>